<feature type="transmembrane region" description="Helical" evidence="8">
    <location>
        <begin position="557"/>
        <end position="577"/>
    </location>
</feature>
<feature type="transmembrane region" description="Helical" evidence="8">
    <location>
        <begin position="880"/>
        <end position="898"/>
    </location>
</feature>
<evidence type="ECO:0000256" key="3">
    <source>
        <dbReference type="ARBA" id="ARBA00022692"/>
    </source>
</evidence>
<protein>
    <submittedName>
        <fullName evidence="10">ABC transporter permease</fullName>
    </submittedName>
</protein>
<feature type="transmembrane region" description="Helical" evidence="8">
    <location>
        <begin position="425"/>
        <end position="449"/>
    </location>
</feature>
<dbReference type="Proteomes" id="UP001218629">
    <property type="component" value="Chromosome"/>
</dbReference>
<feature type="region of interest" description="Disordered" evidence="7">
    <location>
        <begin position="1"/>
        <end position="20"/>
    </location>
</feature>
<evidence type="ECO:0000256" key="8">
    <source>
        <dbReference type="SAM" id="Phobius"/>
    </source>
</evidence>
<feature type="transmembrane region" description="Helical" evidence="8">
    <location>
        <begin position="838"/>
        <end position="860"/>
    </location>
</feature>
<reference evidence="10 11" key="1">
    <citation type="submission" date="2022-03" db="EMBL/GenBank/DDBJ databases">
        <title>Streptomyces yunnanensis P86,complete genome.</title>
        <authorList>
            <person name="Chen S."/>
            <person name="Zhang Q."/>
        </authorList>
    </citation>
    <scope>NUCLEOTIDE SEQUENCE [LARGE SCALE GENOMIC DNA]</scope>
    <source>
        <strain evidence="10 11">P86</strain>
    </source>
</reference>
<proteinExistence type="inferred from homology"/>
<feature type="transmembrane region" description="Helical" evidence="8">
    <location>
        <begin position="790"/>
        <end position="817"/>
    </location>
</feature>
<dbReference type="InterPro" id="IPR050250">
    <property type="entry name" value="Macrolide_Exporter_MacB"/>
</dbReference>
<evidence type="ECO:0000256" key="1">
    <source>
        <dbReference type="ARBA" id="ARBA00004651"/>
    </source>
</evidence>
<sequence length="915" mass="93796">MSVATGPRTGPAEVRPVRADSPARTLRTARFLAGRSLRRHRKAWAAVFAALVLTSLLLGSFALATLSAFVGHARVERYAATTAVVTGDQTTRYTAKPWGDPPMTETQSLTERVRVPRAVRARLAAVPGVEAAVADDAVPVALAAKDGGAVAGPRSDSGNSPIFGHPWSAAALAPFTLRAGHAPTGPRQVVLDGDLAARAGVRTGEHLTLQTLAAPTPYEVVGIAAPAARGDATGLGHQGAVFFDDETARRLAGHPATTDAIGILADPGVDVRQLYPRLRQALDGAHPARDASAGTRYKEDATALRVLTGNGRGEPEFLESAPSRMSLLMLLATVCVTVLMIAVLVVSSTVAQAVHQRSREMALLRAVGATPRQLRVTVAREINVVAVAAALLGAIGAVPVFLQLIAMLQERGAVPMGLELPTPVWMFAVPVLTAGLTLLVARLSAALACGRMAKLRPAQAMGEAQREPAQPGRGRTVTGLVVLFLGMSSAGTAALQYGELAAAAASTAALALVIACALLGPWIARGAMRLLAVPARRLGGAGGYLAAASSHANSRRLGAAITPIVLVVAFVGVQLSAGATLDRQGGAQAAQALRAQLAVTTDGPGIPDEAVRRAGEVPGVAAATGVLHSTVVLARRETGEPKLDRLPVMGVDPAALSATLDPAVLSGTLAHLGRGTVAVGKDRARSLDLKPGSTVTLRYGDGAAVPLKVAAVYQNSLALGDFLFAAQELAPHLAAPLNSRILLGLKPGADPAAVRKELAGALTTAALHTEVTDRPTTEHLQAEDRGIGQVITVVAVGVIGGFTAIAVLSTLTLIMVGRRGELVLLRLVGASRGQLRRMLGVEAAIVVTVGVVVGALAAAIPLTAFSLALTGSAPYIPPAQAGLIVLTVVVTSAAGYLLPARSALRTRHPADLARR</sequence>
<feature type="transmembrane region" description="Helical" evidence="8">
    <location>
        <begin position="43"/>
        <end position="70"/>
    </location>
</feature>
<keyword evidence="2" id="KW-1003">Cell membrane</keyword>
<accession>A0ABY8A4X8</accession>
<dbReference type="Pfam" id="PF02687">
    <property type="entry name" value="FtsX"/>
    <property type="match status" value="2"/>
</dbReference>
<dbReference type="PANTHER" id="PTHR30572">
    <property type="entry name" value="MEMBRANE COMPONENT OF TRANSPORTER-RELATED"/>
    <property type="match status" value="1"/>
</dbReference>
<evidence type="ECO:0000313" key="11">
    <source>
        <dbReference type="Proteomes" id="UP001218629"/>
    </source>
</evidence>
<evidence type="ECO:0000256" key="4">
    <source>
        <dbReference type="ARBA" id="ARBA00022989"/>
    </source>
</evidence>
<comment type="similarity">
    <text evidence="6">Belongs to the ABC-4 integral membrane protein family.</text>
</comment>
<dbReference type="InterPro" id="IPR003838">
    <property type="entry name" value="ABC3_permease_C"/>
</dbReference>
<dbReference type="EMBL" id="CP095749">
    <property type="protein sequence ID" value="WEB40010.1"/>
    <property type="molecule type" value="Genomic_DNA"/>
</dbReference>
<evidence type="ECO:0000259" key="9">
    <source>
        <dbReference type="Pfam" id="PF02687"/>
    </source>
</evidence>
<feature type="transmembrane region" description="Helical" evidence="8">
    <location>
        <begin position="476"/>
        <end position="495"/>
    </location>
</feature>
<comment type="subcellular location">
    <subcellularLocation>
        <location evidence="1">Cell membrane</location>
        <topology evidence="1">Multi-pass membrane protein</topology>
    </subcellularLocation>
</comment>
<gene>
    <name evidence="10" type="ORF">MOV08_12470</name>
</gene>
<feature type="transmembrane region" description="Helical" evidence="8">
    <location>
        <begin position="327"/>
        <end position="351"/>
    </location>
</feature>
<keyword evidence="3 8" id="KW-0812">Transmembrane</keyword>
<evidence type="ECO:0000256" key="6">
    <source>
        <dbReference type="ARBA" id="ARBA00038076"/>
    </source>
</evidence>
<evidence type="ECO:0000256" key="7">
    <source>
        <dbReference type="SAM" id="MobiDB-lite"/>
    </source>
</evidence>
<organism evidence="10 11">
    <name type="scientific">Streptomyces yunnanensis</name>
    <dbReference type="NCBI Taxonomy" id="156453"/>
    <lineage>
        <taxon>Bacteria</taxon>
        <taxon>Bacillati</taxon>
        <taxon>Actinomycetota</taxon>
        <taxon>Actinomycetes</taxon>
        <taxon>Kitasatosporales</taxon>
        <taxon>Streptomycetaceae</taxon>
        <taxon>Streptomyces</taxon>
    </lineage>
</organism>
<evidence type="ECO:0000313" key="10">
    <source>
        <dbReference type="EMBL" id="WEB40010.1"/>
    </source>
</evidence>
<dbReference type="RefSeq" id="WP_063777445.1">
    <property type="nucleotide sequence ID" value="NZ_CP095749.1"/>
</dbReference>
<feature type="domain" description="ABC3 transporter permease C-terminal" evidence="9">
    <location>
        <begin position="336"/>
        <end position="445"/>
    </location>
</feature>
<name>A0ABY8A4X8_9ACTN</name>
<keyword evidence="5 8" id="KW-0472">Membrane</keyword>
<evidence type="ECO:0000256" key="5">
    <source>
        <dbReference type="ARBA" id="ARBA00023136"/>
    </source>
</evidence>
<keyword evidence="11" id="KW-1185">Reference proteome</keyword>
<feature type="transmembrane region" description="Helical" evidence="8">
    <location>
        <begin position="501"/>
        <end position="524"/>
    </location>
</feature>
<dbReference type="PANTHER" id="PTHR30572:SF4">
    <property type="entry name" value="ABC TRANSPORTER PERMEASE YTRF"/>
    <property type="match status" value="1"/>
</dbReference>
<feature type="transmembrane region" description="Helical" evidence="8">
    <location>
        <begin position="382"/>
        <end position="405"/>
    </location>
</feature>
<evidence type="ECO:0000256" key="2">
    <source>
        <dbReference type="ARBA" id="ARBA00022475"/>
    </source>
</evidence>
<keyword evidence="4 8" id="KW-1133">Transmembrane helix</keyword>
<feature type="domain" description="ABC3 transporter permease C-terminal" evidence="9">
    <location>
        <begin position="795"/>
        <end position="905"/>
    </location>
</feature>